<keyword evidence="2 6" id="KW-0808">Transferase</keyword>
<sequence length="386" mass="42389">MNIALLLPGQGTRFTEQVKELWLESPGARALIETAEHQLGFPVSEWLTADLSQDTHKAQLATYVGTMCMYQLYKQRIGLYPGFVLGHSLGEITALTIAGAVTYEEGLALVNIRGKAMKAAIERQESLGMMAVFAAPGEVEALAAGWDNVYAANLNSEQQTVISGTRQAIQEFVKHHRLEGVMLGVNGAFHTPYMKEAADEVYAQLDGMSFSPRVQTQVISNKSAGPYDFTNLRGEIAAQIVSPVRWQPSIDYALSRGVQLFVDLSPNGMFVKMLKSVKGIFAFHNEESMAALCTELKDDIEVNRHYDIFSRALGIIVSTKNNSLDAEAYDNIVISGYNRIKSQIGKAASDAEIRETLSLLELILSTKAVPADEITEYCNQLAWKVG</sequence>
<comment type="catalytic activity">
    <reaction evidence="4">
        <text>holo-[ACP] + malonyl-CoA = malonyl-[ACP] + CoA</text>
        <dbReference type="Rhea" id="RHEA:41792"/>
        <dbReference type="Rhea" id="RHEA-COMP:9623"/>
        <dbReference type="Rhea" id="RHEA-COMP:9685"/>
        <dbReference type="ChEBI" id="CHEBI:57287"/>
        <dbReference type="ChEBI" id="CHEBI:57384"/>
        <dbReference type="ChEBI" id="CHEBI:64479"/>
        <dbReference type="ChEBI" id="CHEBI:78449"/>
        <dbReference type="EC" id="2.3.1.39"/>
    </reaction>
</comment>
<dbReference type="SUPFAM" id="SSF55048">
    <property type="entry name" value="Probable ACP-binding domain of malonyl-CoA ACP transacylase"/>
    <property type="match status" value="1"/>
</dbReference>
<dbReference type="Gene3D" id="3.40.366.10">
    <property type="entry name" value="Malonyl-Coenzyme A Acyl Carrier Protein, domain 2"/>
    <property type="match status" value="1"/>
</dbReference>
<dbReference type="PANTHER" id="PTHR42681:SF1">
    <property type="entry name" value="MALONYL-COA-ACYL CARRIER PROTEIN TRANSACYLASE, MITOCHONDRIAL"/>
    <property type="match status" value="1"/>
</dbReference>
<dbReference type="InterPro" id="IPR016036">
    <property type="entry name" value="Malonyl_transacylase_ACP-bd"/>
</dbReference>
<evidence type="ECO:0000259" key="5">
    <source>
        <dbReference type="SMART" id="SM00827"/>
    </source>
</evidence>
<dbReference type="PANTHER" id="PTHR42681">
    <property type="entry name" value="MALONYL-COA-ACYL CARRIER PROTEIN TRANSACYLASE, MITOCHONDRIAL"/>
    <property type="match status" value="1"/>
</dbReference>
<dbReference type="GO" id="GO:0005829">
    <property type="term" value="C:cytosol"/>
    <property type="evidence" value="ECO:0007669"/>
    <property type="project" value="TreeGrafter"/>
</dbReference>
<dbReference type="RefSeq" id="WP_090712544.1">
    <property type="nucleotide sequence ID" value="NZ_CBCSKY010000001.1"/>
</dbReference>
<dbReference type="InterPro" id="IPR050858">
    <property type="entry name" value="Mal-CoA-ACP_Trans/PKS_FabD"/>
</dbReference>
<dbReference type="InterPro" id="IPR001227">
    <property type="entry name" value="Ac_transferase_dom_sf"/>
</dbReference>
<dbReference type="AlphaFoldDB" id="A0A1G8IDC3"/>
<dbReference type="EC" id="2.3.1.39" evidence="1"/>
<dbReference type="Proteomes" id="UP000199050">
    <property type="component" value="Unassembled WGS sequence"/>
</dbReference>
<evidence type="ECO:0000256" key="1">
    <source>
        <dbReference type="ARBA" id="ARBA00013258"/>
    </source>
</evidence>
<evidence type="ECO:0000256" key="2">
    <source>
        <dbReference type="ARBA" id="ARBA00022679"/>
    </source>
</evidence>
<dbReference type="OrthoDB" id="9805460at2"/>
<dbReference type="InterPro" id="IPR014043">
    <property type="entry name" value="Acyl_transferase_dom"/>
</dbReference>
<dbReference type="STRING" id="1174501.SAMN05216192_103205"/>
<reference evidence="7" key="1">
    <citation type="submission" date="2016-10" db="EMBL/GenBank/DDBJ databases">
        <authorList>
            <person name="Varghese N."/>
            <person name="Submissions S."/>
        </authorList>
    </citation>
    <scope>NUCLEOTIDE SEQUENCE [LARGE SCALE GENOMIC DNA]</scope>
    <source>
        <strain evidence="7">CGMCC 1.11012</strain>
    </source>
</reference>
<dbReference type="Gene3D" id="3.30.70.250">
    <property type="entry name" value="Malonyl-CoA ACP transacylase, ACP-binding"/>
    <property type="match status" value="1"/>
</dbReference>
<dbReference type="EMBL" id="FNDX01000003">
    <property type="protein sequence ID" value="SDI17018.1"/>
    <property type="molecule type" value="Genomic_DNA"/>
</dbReference>
<organism evidence="6 7">
    <name type="scientific">Paenibacillus typhae</name>
    <dbReference type="NCBI Taxonomy" id="1174501"/>
    <lineage>
        <taxon>Bacteria</taxon>
        <taxon>Bacillati</taxon>
        <taxon>Bacillota</taxon>
        <taxon>Bacilli</taxon>
        <taxon>Bacillales</taxon>
        <taxon>Paenibacillaceae</taxon>
        <taxon>Paenibacillus</taxon>
    </lineage>
</organism>
<dbReference type="Pfam" id="PF00698">
    <property type="entry name" value="Acyl_transf_1"/>
    <property type="match status" value="1"/>
</dbReference>
<dbReference type="GO" id="GO:0004314">
    <property type="term" value="F:[acyl-carrier-protein] S-malonyltransferase activity"/>
    <property type="evidence" value="ECO:0007669"/>
    <property type="project" value="UniProtKB-EC"/>
</dbReference>
<evidence type="ECO:0000313" key="7">
    <source>
        <dbReference type="Proteomes" id="UP000199050"/>
    </source>
</evidence>
<proteinExistence type="predicted"/>
<evidence type="ECO:0000313" key="6">
    <source>
        <dbReference type="EMBL" id="SDI17018.1"/>
    </source>
</evidence>
<keyword evidence="7" id="KW-1185">Reference proteome</keyword>
<protein>
    <recommendedName>
        <fullName evidence="1">[acyl-carrier-protein] S-malonyltransferase</fullName>
        <ecNumber evidence="1">2.3.1.39</ecNumber>
    </recommendedName>
</protein>
<evidence type="ECO:0000256" key="3">
    <source>
        <dbReference type="ARBA" id="ARBA00023315"/>
    </source>
</evidence>
<dbReference type="InterPro" id="IPR016035">
    <property type="entry name" value="Acyl_Trfase/lysoPLipase"/>
</dbReference>
<dbReference type="GO" id="GO:0006633">
    <property type="term" value="P:fatty acid biosynthetic process"/>
    <property type="evidence" value="ECO:0007669"/>
    <property type="project" value="TreeGrafter"/>
</dbReference>
<gene>
    <name evidence="6" type="ORF">SAMN05216192_103205</name>
</gene>
<evidence type="ECO:0000256" key="4">
    <source>
        <dbReference type="ARBA" id="ARBA00048462"/>
    </source>
</evidence>
<dbReference type="SUPFAM" id="SSF52151">
    <property type="entry name" value="FabD/lysophospholipase-like"/>
    <property type="match status" value="1"/>
</dbReference>
<dbReference type="SMART" id="SM00827">
    <property type="entry name" value="PKS_AT"/>
    <property type="match status" value="1"/>
</dbReference>
<keyword evidence="3" id="KW-0012">Acyltransferase</keyword>
<feature type="domain" description="Malonyl-CoA:ACP transacylase (MAT)" evidence="5">
    <location>
        <begin position="6"/>
        <end position="299"/>
    </location>
</feature>
<name>A0A1G8IDC3_9BACL</name>
<accession>A0A1G8IDC3</accession>